<proteinExistence type="predicted"/>
<dbReference type="EMBL" id="GBRH01266891">
    <property type="protein sequence ID" value="JAD31004.1"/>
    <property type="molecule type" value="Transcribed_RNA"/>
</dbReference>
<accession>A0A0A8YV54</accession>
<evidence type="ECO:0000313" key="1">
    <source>
        <dbReference type="EMBL" id="JAD31004.1"/>
    </source>
</evidence>
<reference evidence="1" key="2">
    <citation type="journal article" date="2015" name="Data Brief">
        <title>Shoot transcriptome of the giant reed, Arundo donax.</title>
        <authorList>
            <person name="Barrero R.A."/>
            <person name="Guerrero F.D."/>
            <person name="Moolhuijzen P."/>
            <person name="Goolsby J.A."/>
            <person name="Tidwell J."/>
            <person name="Bellgard S.E."/>
            <person name="Bellgard M.I."/>
        </authorList>
    </citation>
    <scope>NUCLEOTIDE SEQUENCE</scope>
    <source>
        <tissue evidence="1">Shoot tissue taken approximately 20 cm above the soil surface</tissue>
    </source>
</reference>
<reference evidence="1" key="1">
    <citation type="submission" date="2014-09" db="EMBL/GenBank/DDBJ databases">
        <authorList>
            <person name="Magalhaes I.L.F."/>
            <person name="Oliveira U."/>
            <person name="Santos F.R."/>
            <person name="Vidigal T.H.D.A."/>
            <person name="Brescovit A.D."/>
            <person name="Santos A.J."/>
        </authorList>
    </citation>
    <scope>NUCLEOTIDE SEQUENCE</scope>
    <source>
        <tissue evidence="1">Shoot tissue taken approximately 20 cm above the soil surface</tissue>
    </source>
</reference>
<name>A0A0A8YV54_ARUDO</name>
<organism evidence="1">
    <name type="scientific">Arundo donax</name>
    <name type="common">Giant reed</name>
    <name type="synonym">Donax arundinaceus</name>
    <dbReference type="NCBI Taxonomy" id="35708"/>
    <lineage>
        <taxon>Eukaryota</taxon>
        <taxon>Viridiplantae</taxon>
        <taxon>Streptophyta</taxon>
        <taxon>Embryophyta</taxon>
        <taxon>Tracheophyta</taxon>
        <taxon>Spermatophyta</taxon>
        <taxon>Magnoliopsida</taxon>
        <taxon>Liliopsida</taxon>
        <taxon>Poales</taxon>
        <taxon>Poaceae</taxon>
        <taxon>PACMAD clade</taxon>
        <taxon>Arundinoideae</taxon>
        <taxon>Arundineae</taxon>
        <taxon>Arundo</taxon>
    </lineage>
</organism>
<sequence>MHRAGSGFDLQPKTHKT</sequence>
<protein>
    <submittedName>
        <fullName evidence="1">Uncharacterized protein</fullName>
    </submittedName>
</protein>
<dbReference type="AlphaFoldDB" id="A0A0A8YV54"/>